<dbReference type="Proteomes" id="UP000696294">
    <property type="component" value="Unassembled WGS sequence"/>
</dbReference>
<evidence type="ECO:0000313" key="11">
    <source>
        <dbReference type="EMBL" id="NJP91014.1"/>
    </source>
</evidence>
<evidence type="ECO:0000313" key="12">
    <source>
        <dbReference type="Proteomes" id="UP000696294"/>
    </source>
</evidence>
<dbReference type="EMBL" id="JAATEP010000010">
    <property type="protein sequence ID" value="NJP91014.1"/>
    <property type="molecule type" value="Genomic_DNA"/>
</dbReference>
<evidence type="ECO:0000256" key="3">
    <source>
        <dbReference type="ARBA" id="ARBA00022553"/>
    </source>
</evidence>
<dbReference type="SMART" id="SM00387">
    <property type="entry name" value="HATPase_c"/>
    <property type="match status" value="1"/>
</dbReference>
<keyword evidence="3" id="KW-0597">Phosphoprotein</keyword>
<dbReference type="Pfam" id="PF07730">
    <property type="entry name" value="HisKA_3"/>
    <property type="match status" value="1"/>
</dbReference>
<dbReference type="InterPro" id="IPR050482">
    <property type="entry name" value="Sensor_HK_TwoCompSys"/>
</dbReference>
<dbReference type="InterPro" id="IPR025828">
    <property type="entry name" value="Put_sensor_dom"/>
</dbReference>
<feature type="transmembrane region" description="Helical" evidence="9">
    <location>
        <begin position="213"/>
        <end position="237"/>
    </location>
</feature>
<evidence type="ECO:0000256" key="5">
    <source>
        <dbReference type="ARBA" id="ARBA00022741"/>
    </source>
</evidence>
<feature type="domain" description="Histidine kinase/HSP90-like ATPase" evidence="10">
    <location>
        <begin position="546"/>
        <end position="636"/>
    </location>
</feature>
<keyword evidence="6 11" id="KW-0418">Kinase</keyword>
<keyword evidence="5" id="KW-0547">Nucleotide-binding</keyword>
<evidence type="ECO:0000259" key="10">
    <source>
        <dbReference type="SMART" id="SM00387"/>
    </source>
</evidence>
<dbReference type="Pfam" id="PF13796">
    <property type="entry name" value="Sensor"/>
    <property type="match status" value="1"/>
</dbReference>
<accession>A0ABX1AZH4</accession>
<keyword evidence="9" id="KW-0472">Membrane</keyword>
<dbReference type="InterPro" id="IPR003594">
    <property type="entry name" value="HATPase_dom"/>
</dbReference>
<keyword evidence="7" id="KW-0067">ATP-binding</keyword>
<keyword evidence="12" id="KW-1185">Reference proteome</keyword>
<comment type="caution">
    <text evidence="11">The sequence shown here is derived from an EMBL/GenBank/DDBJ whole genome shotgun (WGS) entry which is preliminary data.</text>
</comment>
<gene>
    <name evidence="11" type="ORF">HCN51_16380</name>
</gene>
<dbReference type="Pfam" id="PF02518">
    <property type="entry name" value="HATPase_c"/>
    <property type="match status" value="1"/>
</dbReference>
<feature type="transmembrane region" description="Helical" evidence="9">
    <location>
        <begin position="323"/>
        <end position="343"/>
    </location>
</feature>
<evidence type="ECO:0000256" key="7">
    <source>
        <dbReference type="ARBA" id="ARBA00022840"/>
    </source>
</evidence>
<evidence type="ECO:0000256" key="2">
    <source>
        <dbReference type="ARBA" id="ARBA00012438"/>
    </source>
</evidence>
<protein>
    <recommendedName>
        <fullName evidence="2">histidine kinase</fullName>
        <ecNumber evidence="2">2.7.13.3</ecNumber>
    </recommendedName>
</protein>
<name>A0ABX1AZH4_9ACTN</name>
<evidence type="ECO:0000256" key="8">
    <source>
        <dbReference type="ARBA" id="ARBA00023012"/>
    </source>
</evidence>
<keyword evidence="9" id="KW-0812">Transmembrane</keyword>
<dbReference type="SUPFAM" id="SSF55874">
    <property type="entry name" value="ATPase domain of HSP90 chaperone/DNA topoisomerase II/histidine kinase"/>
    <property type="match status" value="1"/>
</dbReference>
<feature type="transmembrane region" description="Helical" evidence="9">
    <location>
        <begin position="135"/>
        <end position="155"/>
    </location>
</feature>
<dbReference type="InterPro" id="IPR011712">
    <property type="entry name" value="Sig_transdc_His_kin_sub3_dim/P"/>
</dbReference>
<evidence type="ECO:0000256" key="4">
    <source>
        <dbReference type="ARBA" id="ARBA00022679"/>
    </source>
</evidence>
<feature type="transmembrane region" description="Helical" evidence="9">
    <location>
        <begin position="350"/>
        <end position="369"/>
    </location>
</feature>
<evidence type="ECO:0000256" key="6">
    <source>
        <dbReference type="ARBA" id="ARBA00022777"/>
    </source>
</evidence>
<dbReference type="EC" id="2.7.13.3" evidence="2"/>
<dbReference type="Gene3D" id="1.20.5.1930">
    <property type="match status" value="1"/>
</dbReference>
<keyword evidence="8" id="KW-0902">Two-component regulatory system</keyword>
<feature type="transmembrane region" description="Helical" evidence="9">
    <location>
        <begin position="389"/>
        <end position="406"/>
    </location>
</feature>
<evidence type="ECO:0000256" key="9">
    <source>
        <dbReference type="SAM" id="Phobius"/>
    </source>
</evidence>
<reference evidence="11 12" key="1">
    <citation type="submission" date="2020-03" db="EMBL/GenBank/DDBJ databases">
        <title>WGS of actinomycetes isolated from Thailand.</title>
        <authorList>
            <person name="Thawai C."/>
        </authorList>
    </citation>
    <scope>NUCLEOTIDE SEQUENCE [LARGE SCALE GENOMIC DNA]</scope>
    <source>
        <strain evidence="11 12">FMUSA5-5</strain>
    </source>
</reference>
<evidence type="ECO:0000256" key="1">
    <source>
        <dbReference type="ARBA" id="ARBA00000085"/>
    </source>
</evidence>
<dbReference type="Gene3D" id="3.30.565.10">
    <property type="entry name" value="Histidine kinase-like ATPase, C-terminal domain"/>
    <property type="match status" value="1"/>
</dbReference>
<dbReference type="PANTHER" id="PTHR24421">
    <property type="entry name" value="NITRATE/NITRITE SENSOR PROTEIN NARX-RELATED"/>
    <property type="match status" value="1"/>
</dbReference>
<comment type="catalytic activity">
    <reaction evidence="1">
        <text>ATP + protein L-histidine = ADP + protein N-phospho-L-histidine.</text>
        <dbReference type="EC" id="2.7.13.3"/>
    </reaction>
</comment>
<dbReference type="PANTHER" id="PTHR24421:SF10">
    <property type="entry name" value="NITRATE_NITRITE SENSOR PROTEIN NARQ"/>
    <property type="match status" value="1"/>
</dbReference>
<dbReference type="RefSeq" id="WP_168010475.1">
    <property type="nucleotide sequence ID" value="NZ_JAATEP010000010.1"/>
</dbReference>
<proteinExistence type="predicted"/>
<dbReference type="CDD" id="cd16917">
    <property type="entry name" value="HATPase_UhpB-NarQ-NarX-like"/>
    <property type="match status" value="1"/>
</dbReference>
<keyword evidence="9" id="KW-1133">Transmembrane helix</keyword>
<sequence length="652" mass="68387">MGRGRMGRDGTFAGYAGAPLRCLALAGLALLGPPLLVMTFVGAHAGLPSPAFFVEQGRRLPALARRLAARWGGVEIAAPYRPAPPPPVRDPDGWYRDGDTLFRSAFLPAYLARLRWVARDPATARDLAWMTLNPLVGGVLAGLAPALAGGGLAALWLHRPAGAAAVLLGVALGPRLLRLHARWTRVLLAPPPRQAPGRVARAVGARAAAGARVCASVVLAMVATVFAVAQTVTIGLMPVRLWPETVLGSRRFVSWRRARIGEWTGVRIAEPYLPEPPLPDPDPDGSYRLGWGPVGTVYRTRGAAVRARRFGWMIRDQASWRDLAWLFLEVPVAAVLFAVPAALIVGGLGWLCWLWVWTSALGLLTGVTWSPGDVLHAAVPALSGVPAPVAGLAAAAVGMALAPAALRRHALLSRSLLGPARAALLASRVDTLTSSRAQIRDAQAAELRRIERDLHDGAQARWVAVGMTLGAAEGLIDQDPEAAKAMIAGAKDMSVAALGELRELVRGIHPPVLADRGLADAVRTLAMDAPLEAEVRVRLPGRVAAPIEAAVYFAVSELLTNAAKHAAASKVVVELRHAYGLLTVTVADDGRGGAAARHGGGLHGIRRRLDGFDGVLTLSSPPGGPTVVTLEIPCALSSPRTSTSSGKDSPTS</sequence>
<dbReference type="GO" id="GO:0016301">
    <property type="term" value="F:kinase activity"/>
    <property type="evidence" value="ECO:0007669"/>
    <property type="project" value="UniProtKB-KW"/>
</dbReference>
<organism evidence="11 12">
    <name type="scientific">Nonomuraea composti</name>
    <dbReference type="NCBI Taxonomy" id="2720023"/>
    <lineage>
        <taxon>Bacteria</taxon>
        <taxon>Bacillati</taxon>
        <taxon>Actinomycetota</taxon>
        <taxon>Actinomycetes</taxon>
        <taxon>Streptosporangiales</taxon>
        <taxon>Streptosporangiaceae</taxon>
        <taxon>Nonomuraea</taxon>
    </lineage>
</organism>
<keyword evidence="4" id="KW-0808">Transferase</keyword>
<dbReference type="InterPro" id="IPR036890">
    <property type="entry name" value="HATPase_C_sf"/>
</dbReference>